<comment type="caution">
    <text evidence="2">The sequence shown here is derived from an EMBL/GenBank/DDBJ whole genome shotgun (WGS) entry which is preliminary data.</text>
</comment>
<feature type="region of interest" description="Disordered" evidence="1">
    <location>
        <begin position="254"/>
        <end position="273"/>
    </location>
</feature>
<organism evidence="2 3">
    <name type="scientific">Alkalisalibacterium limincola</name>
    <dbReference type="NCBI Taxonomy" id="2699169"/>
    <lineage>
        <taxon>Bacteria</taxon>
        <taxon>Pseudomonadati</taxon>
        <taxon>Pseudomonadota</taxon>
        <taxon>Gammaproteobacteria</taxon>
        <taxon>Lysobacterales</taxon>
        <taxon>Lysobacteraceae</taxon>
        <taxon>Alkalisalibacterium</taxon>
    </lineage>
</organism>
<dbReference type="Proteomes" id="UP000321248">
    <property type="component" value="Unassembled WGS sequence"/>
</dbReference>
<dbReference type="OrthoDB" id="6330382at2"/>
<sequence length="273" mass="30231">MLAGCAGTFPTAQPGLVFEDGLDAHAVFERSLAAHGGDLAEAPGDFNLAMAGEWQSLIQRIQPVVTDAGYRITAEERFRPGEQLYVVRHQGPEGSKHVVRTPDSIEVFYNGERETDPAKLRATAMTTDAFQLFHFGPSLVKWRAQRMVRLADAREGGVDYRRVLATLRPGFGEADEDQVVLWIHPGTDLLFRVHLTLNGFETTQGAHVDTTFLAYDRVGPYVFPSRFDERVRGPLRISAHQWWITARDEDRGWGREDVQGPDFGGAAAAPAGN</sequence>
<dbReference type="AlphaFoldDB" id="A0A5C8KWW3"/>
<evidence type="ECO:0000313" key="3">
    <source>
        <dbReference type="Proteomes" id="UP000321248"/>
    </source>
</evidence>
<dbReference type="EMBL" id="VRTS01000002">
    <property type="protein sequence ID" value="TXK65160.1"/>
    <property type="molecule type" value="Genomic_DNA"/>
</dbReference>
<evidence type="ECO:0000256" key="1">
    <source>
        <dbReference type="SAM" id="MobiDB-lite"/>
    </source>
</evidence>
<accession>A0A5C8KWW3</accession>
<protein>
    <submittedName>
        <fullName evidence="2">Uncharacterized protein</fullName>
    </submittedName>
</protein>
<keyword evidence="3" id="KW-1185">Reference proteome</keyword>
<feature type="compositionally biased region" description="Low complexity" evidence="1">
    <location>
        <begin position="264"/>
        <end position="273"/>
    </location>
</feature>
<gene>
    <name evidence="2" type="ORF">FU658_03560</name>
</gene>
<reference evidence="2 3" key="1">
    <citation type="submission" date="2019-08" db="EMBL/GenBank/DDBJ databases">
        <authorList>
            <person name="Karlyshev A.V."/>
        </authorList>
    </citation>
    <scope>NUCLEOTIDE SEQUENCE [LARGE SCALE GENOMIC DNA]</scope>
    <source>
        <strain evidence="2 3">Alg18-2.2</strain>
    </source>
</reference>
<proteinExistence type="predicted"/>
<name>A0A5C8KWW3_9GAMM</name>
<evidence type="ECO:0000313" key="2">
    <source>
        <dbReference type="EMBL" id="TXK65160.1"/>
    </source>
</evidence>